<dbReference type="FunFam" id="3.40.50.300:FF:000489">
    <property type="entry name" value="Primosome assembly protein PriA"/>
    <property type="match status" value="1"/>
</dbReference>
<dbReference type="PANTHER" id="PTHR30580">
    <property type="entry name" value="PRIMOSOMAL PROTEIN N"/>
    <property type="match status" value="1"/>
</dbReference>
<dbReference type="PANTHER" id="PTHR30580:SF0">
    <property type="entry name" value="PRIMOSOMAL PROTEIN N"/>
    <property type="match status" value="1"/>
</dbReference>
<dbReference type="Proteomes" id="UP000192923">
    <property type="component" value="Unassembled WGS sequence"/>
</dbReference>
<dbReference type="InterPro" id="IPR001650">
    <property type="entry name" value="Helicase_C-like"/>
</dbReference>
<keyword evidence="10 12" id="KW-0413">Isomerase</keyword>
<evidence type="ECO:0000256" key="8">
    <source>
        <dbReference type="ARBA" id="ARBA00022840"/>
    </source>
</evidence>
<evidence type="ECO:0000256" key="3">
    <source>
        <dbReference type="ARBA" id="ARBA00022723"/>
    </source>
</evidence>
<dbReference type="Pfam" id="PF17764">
    <property type="entry name" value="PriA_3primeBD"/>
    <property type="match status" value="1"/>
</dbReference>
<dbReference type="GO" id="GO:0006269">
    <property type="term" value="P:DNA replication, synthesis of primer"/>
    <property type="evidence" value="ECO:0007669"/>
    <property type="project" value="UniProtKB-KW"/>
</dbReference>
<feature type="binding site" evidence="12">
    <location>
        <position position="438"/>
    </location>
    <ligand>
        <name>Zn(2+)</name>
        <dbReference type="ChEBI" id="CHEBI:29105"/>
        <label>1</label>
    </ligand>
</feature>
<dbReference type="STRING" id="1760988.SAMN02949497_0680"/>
<dbReference type="Gene3D" id="3.40.50.300">
    <property type="entry name" value="P-loop containing nucleotide triphosphate hydrolases"/>
    <property type="match status" value="2"/>
</dbReference>
<organism evidence="14 15">
    <name type="scientific">Methylomagnum ishizawai</name>
    <dbReference type="NCBI Taxonomy" id="1760988"/>
    <lineage>
        <taxon>Bacteria</taxon>
        <taxon>Pseudomonadati</taxon>
        <taxon>Pseudomonadota</taxon>
        <taxon>Gammaproteobacteria</taxon>
        <taxon>Methylococcales</taxon>
        <taxon>Methylococcaceae</taxon>
        <taxon>Methylomagnum</taxon>
    </lineage>
</organism>
<dbReference type="OrthoDB" id="9759544at2"/>
<evidence type="ECO:0000256" key="5">
    <source>
        <dbReference type="ARBA" id="ARBA00022801"/>
    </source>
</evidence>
<reference evidence="14 15" key="1">
    <citation type="submission" date="2016-12" db="EMBL/GenBank/DDBJ databases">
        <authorList>
            <person name="Song W.-J."/>
            <person name="Kurnit D.M."/>
        </authorList>
    </citation>
    <scope>NUCLEOTIDE SEQUENCE [LARGE SCALE GENOMIC DNA]</scope>
    <source>
        <strain evidence="14 15">175</strain>
    </source>
</reference>
<keyword evidence="8 12" id="KW-0067">ATP-binding</keyword>
<evidence type="ECO:0000256" key="10">
    <source>
        <dbReference type="ARBA" id="ARBA00023235"/>
    </source>
</evidence>
<dbReference type="RefSeq" id="WP_085209943.1">
    <property type="nucleotide sequence ID" value="NZ_FXAM01000001.1"/>
</dbReference>
<keyword evidence="2 12" id="KW-0235">DNA replication</keyword>
<dbReference type="GO" id="GO:0016887">
    <property type="term" value="F:ATP hydrolysis activity"/>
    <property type="evidence" value="ECO:0007669"/>
    <property type="project" value="RHEA"/>
</dbReference>
<keyword evidence="15" id="KW-1185">Reference proteome</keyword>
<evidence type="ECO:0000313" key="15">
    <source>
        <dbReference type="Proteomes" id="UP000192923"/>
    </source>
</evidence>
<evidence type="ECO:0000256" key="7">
    <source>
        <dbReference type="ARBA" id="ARBA00022833"/>
    </source>
</evidence>
<dbReference type="SUPFAM" id="SSF52540">
    <property type="entry name" value="P-loop containing nucleoside triphosphate hydrolases"/>
    <property type="match status" value="1"/>
</dbReference>
<evidence type="ECO:0000313" key="14">
    <source>
        <dbReference type="EMBL" id="SMF93399.1"/>
    </source>
</evidence>
<dbReference type="GO" id="GO:0006310">
    <property type="term" value="P:DNA recombination"/>
    <property type="evidence" value="ECO:0007669"/>
    <property type="project" value="InterPro"/>
</dbReference>
<proteinExistence type="inferred from homology"/>
<feature type="binding site" evidence="12">
    <location>
        <position position="441"/>
    </location>
    <ligand>
        <name>Zn(2+)</name>
        <dbReference type="ChEBI" id="CHEBI:29105"/>
        <label>1</label>
    </ligand>
</feature>
<evidence type="ECO:0000256" key="11">
    <source>
        <dbReference type="ARBA" id="ARBA00048988"/>
    </source>
</evidence>
<sequence>MPKVLKIAVQAPLRSVFDYLPPAGSDPDTLRPGVRVQVPFGPRRRIGVLLEIADSSELDPAKLKPVLAVLDPEPLLSADDLALLTWASRYYHYPIGEALALAFAPLLREGKSAAPETVRVLCPEGPGAAGAAALVKRSPRQAELLRLLWEHPGGLPPAILAGLDGGKHTANALVGKGLARWREQAAQVAAALPAPAPALELNPGQTAAVARVLEALGGFRAFLLDGVTGSGKTEVYLRLAGEVLARGGQVMVLVPEISLTPQLEARFRARFPAPLAVYHSGLAAGERRRAWLAMQRGEASILLGTRSAVFMPLRAPGLIVLDEEHDASFKQHDGFRFSARDVAVMRAHLLKIPVVLGSATPSLESLHNVRQGRYQHLHLPERAGGAAPPLFRLLDIRGQRLVEGLSPRLLSEIGQTLGRREQVLLFVNRRGFAPTLICHACGWVAQCGCCDANLVIHFGEDRLRCHHCGHEQALIRACAKCGDTGLRPLGLGTERIEAALEEHFPEARVARIDRDSTRRKGSLQQLLDDIQAGRVDILVGTQMLAKGHHFPKVTLVGIVDVDGGLHSTDYRAGERTAQLIMQVAGRAGREDRPGSVLLQTRQPGHPLLCSLIREGYAGFAEGCAAERAAAGLPPFGYQALWRAESAEADRPGRFLAGLAESAGRMRAPSLQVLGPVPAPLARRAGKHRAQLLLQSPRRGELHGVVETLLDAVPALLAGCRVQWSMDIDPVDVY</sequence>
<comment type="function">
    <text evidence="12">Initiates the restart of stalled replication forks, which reloads the replicative helicase on sites other than the origin of replication. Recognizes and binds to abandoned replication forks and remodels them to uncover a helicase loading site. Promotes assembly of the primosome at these replication forks.</text>
</comment>
<dbReference type="InterPro" id="IPR040498">
    <property type="entry name" value="PriA_CRR"/>
</dbReference>
<comment type="similarity">
    <text evidence="12">Belongs to the helicase family. PriA subfamily.</text>
</comment>
<dbReference type="Pfam" id="PF18319">
    <property type="entry name" value="Zn_ribbon_PriA"/>
    <property type="match status" value="1"/>
</dbReference>
<keyword evidence="5 12" id="KW-0378">Hydrolase</keyword>
<dbReference type="InterPro" id="IPR027417">
    <property type="entry name" value="P-loop_NTPase"/>
</dbReference>
<accession>A0A1Y6CRZ5</accession>
<dbReference type="InterPro" id="IPR014001">
    <property type="entry name" value="Helicase_ATP-bd"/>
</dbReference>
<keyword evidence="1 12" id="KW-0639">Primosome</keyword>
<dbReference type="NCBIfam" id="TIGR00595">
    <property type="entry name" value="priA"/>
    <property type="match status" value="1"/>
</dbReference>
<dbReference type="InterPro" id="IPR041236">
    <property type="entry name" value="PriA_C"/>
</dbReference>
<dbReference type="GO" id="GO:0008270">
    <property type="term" value="F:zinc ion binding"/>
    <property type="evidence" value="ECO:0007669"/>
    <property type="project" value="UniProtKB-UniRule"/>
</dbReference>
<feature type="binding site" evidence="12">
    <location>
        <position position="481"/>
    </location>
    <ligand>
        <name>Zn(2+)</name>
        <dbReference type="ChEBI" id="CHEBI:29105"/>
        <label>1</label>
    </ligand>
</feature>
<name>A0A1Y6CRZ5_9GAMM</name>
<keyword evidence="7 12" id="KW-0862">Zinc</keyword>
<dbReference type="GO" id="GO:0003677">
    <property type="term" value="F:DNA binding"/>
    <property type="evidence" value="ECO:0007669"/>
    <property type="project" value="UniProtKB-UniRule"/>
</dbReference>
<feature type="binding site" evidence="12">
    <location>
        <position position="465"/>
    </location>
    <ligand>
        <name>Zn(2+)</name>
        <dbReference type="ChEBI" id="CHEBI:29105"/>
        <label>2</label>
    </ligand>
</feature>
<dbReference type="GO" id="GO:0006270">
    <property type="term" value="P:DNA replication initiation"/>
    <property type="evidence" value="ECO:0007669"/>
    <property type="project" value="TreeGrafter"/>
</dbReference>
<dbReference type="InterPro" id="IPR042115">
    <property type="entry name" value="PriA_3primeBD_sf"/>
</dbReference>
<evidence type="ECO:0000256" key="4">
    <source>
        <dbReference type="ARBA" id="ARBA00022741"/>
    </source>
</evidence>
<evidence type="ECO:0000256" key="6">
    <source>
        <dbReference type="ARBA" id="ARBA00022806"/>
    </source>
</evidence>
<comment type="subunit">
    <text evidence="12">Component of the replication restart primosome.</text>
</comment>
<evidence type="ECO:0000259" key="13">
    <source>
        <dbReference type="PROSITE" id="PS51192"/>
    </source>
</evidence>
<protein>
    <recommendedName>
        <fullName evidence="12">Replication restart protein PriA</fullName>
    </recommendedName>
    <alternativeName>
        <fullName evidence="12">ATP-dependent DNA helicase PriA</fullName>
        <ecNumber evidence="12">5.6.2.4</ecNumber>
    </alternativeName>
    <alternativeName>
        <fullName evidence="12">DNA 3'-5' helicase PriA</fullName>
    </alternativeName>
</protein>
<dbReference type="InterPro" id="IPR041222">
    <property type="entry name" value="PriA_3primeBD"/>
</dbReference>
<dbReference type="SMART" id="SM00487">
    <property type="entry name" value="DEXDc"/>
    <property type="match status" value="1"/>
</dbReference>
<comment type="cofactor">
    <cofactor evidence="12">
        <name>Zn(2+)</name>
        <dbReference type="ChEBI" id="CHEBI:29105"/>
    </cofactor>
    <text evidence="12">Binds 2 zinc ions per subunit.</text>
</comment>
<dbReference type="Pfam" id="PF18074">
    <property type="entry name" value="PriA_C"/>
    <property type="match status" value="1"/>
</dbReference>
<dbReference type="EMBL" id="FXAM01000001">
    <property type="protein sequence ID" value="SMF93399.1"/>
    <property type="molecule type" value="Genomic_DNA"/>
</dbReference>
<feature type="domain" description="Helicase ATP-binding" evidence="13">
    <location>
        <begin position="213"/>
        <end position="379"/>
    </location>
</feature>
<evidence type="ECO:0000256" key="9">
    <source>
        <dbReference type="ARBA" id="ARBA00023125"/>
    </source>
</evidence>
<gene>
    <name evidence="12" type="primary">priA</name>
    <name evidence="14" type="ORF">SAMN02949497_0680</name>
</gene>
<keyword evidence="3 12" id="KW-0479">Metal-binding</keyword>
<dbReference type="EC" id="5.6.2.4" evidence="12"/>
<evidence type="ECO:0000256" key="12">
    <source>
        <dbReference type="HAMAP-Rule" id="MF_00983"/>
    </source>
</evidence>
<dbReference type="HAMAP" id="MF_00983">
    <property type="entry name" value="PriA"/>
    <property type="match status" value="1"/>
</dbReference>
<keyword evidence="9 12" id="KW-0238">DNA-binding</keyword>
<comment type="catalytic activity">
    <reaction evidence="11 12">
        <text>ATP + H2O = ADP + phosphate + H(+)</text>
        <dbReference type="Rhea" id="RHEA:13065"/>
        <dbReference type="ChEBI" id="CHEBI:15377"/>
        <dbReference type="ChEBI" id="CHEBI:15378"/>
        <dbReference type="ChEBI" id="CHEBI:30616"/>
        <dbReference type="ChEBI" id="CHEBI:43474"/>
        <dbReference type="ChEBI" id="CHEBI:456216"/>
        <dbReference type="EC" id="5.6.2.4"/>
    </reaction>
</comment>
<dbReference type="GO" id="GO:1990077">
    <property type="term" value="C:primosome complex"/>
    <property type="evidence" value="ECO:0007669"/>
    <property type="project" value="UniProtKB-UniRule"/>
</dbReference>
<feature type="binding site" evidence="12">
    <location>
        <position position="447"/>
    </location>
    <ligand>
        <name>Zn(2+)</name>
        <dbReference type="ChEBI" id="CHEBI:29105"/>
        <label>2</label>
    </ligand>
</feature>
<dbReference type="FunFam" id="3.40.1440.60:FF:000001">
    <property type="entry name" value="Primosomal protein N"/>
    <property type="match status" value="1"/>
</dbReference>
<feature type="binding site" evidence="12">
    <location>
        <position position="478"/>
    </location>
    <ligand>
        <name>Zn(2+)</name>
        <dbReference type="ChEBI" id="CHEBI:29105"/>
        <label>1</label>
    </ligand>
</feature>
<feature type="binding site" evidence="12">
    <location>
        <position position="450"/>
    </location>
    <ligand>
        <name>Zn(2+)</name>
        <dbReference type="ChEBI" id="CHEBI:29105"/>
        <label>2</label>
    </ligand>
</feature>
<dbReference type="CDD" id="cd17929">
    <property type="entry name" value="DEXHc_priA"/>
    <property type="match status" value="1"/>
</dbReference>
<evidence type="ECO:0000256" key="1">
    <source>
        <dbReference type="ARBA" id="ARBA00022515"/>
    </source>
</evidence>
<dbReference type="SMART" id="SM00490">
    <property type="entry name" value="HELICc"/>
    <property type="match status" value="1"/>
</dbReference>
<keyword evidence="6 12" id="KW-0347">Helicase</keyword>
<dbReference type="GO" id="GO:0006302">
    <property type="term" value="P:double-strand break repair"/>
    <property type="evidence" value="ECO:0007669"/>
    <property type="project" value="InterPro"/>
</dbReference>
<evidence type="ECO:0000256" key="2">
    <source>
        <dbReference type="ARBA" id="ARBA00022705"/>
    </source>
</evidence>
<dbReference type="InterPro" id="IPR011545">
    <property type="entry name" value="DEAD/DEAH_box_helicase_dom"/>
</dbReference>
<dbReference type="Pfam" id="PF00271">
    <property type="entry name" value="Helicase_C"/>
    <property type="match status" value="1"/>
</dbReference>
<keyword evidence="4 12" id="KW-0547">Nucleotide-binding</keyword>
<dbReference type="CDD" id="cd18804">
    <property type="entry name" value="SF2_C_priA"/>
    <property type="match status" value="1"/>
</dbReference>
<dbReference type="InterPro" id="IPR005259">
    <property type="entry name" value="PriA"/>
</dbReference>
<dbReference type="Pfam" id="PF00270">
    <property type="entry name" value="DEAD"/>
    <property type="match status" value="1"/>
</dbReference>
<dbReference type="Gene3D" id="3.40.1440.60">
    <property type="entry name" value="PriA, 3(prime) DNA-binding domain"/>
    <property type="match status" value="1"/>
</dbReference>
<dbReference type="GO" id="GO:0043138">
    <property type="term" value="F:3'-5' DNA helicase activity"/>
    <property type="evidence" value="ECO:0007669"/>
    <property type="project" value="UniProtKB-EC"/>
</dbReference>
<feature type="binding site" evidence="12">
    <location>
        <position position="468"/>
    </location>
    <ligand>
        <name>Zn(2+)</name>
        <dbReference type="ChEBI" id="CHEBI:29105"/>
        <label>2</label>
    </ligand>
</feature>
<dbReference type="AlphaFoldDB" id="A0A1Y6CRZ5"/>
<dbReference type="PROSITE" id="PS51192">
    <property type="entry name" value="HELICASE_ATP_BIND_1"/>
    <property type="match status" value="1"/>
</dbReference>
<comment type="catalytic activity">
    <reaction evidence="12">
        <text>Couples ATP hydrolysis with the unwinding of duplex DNA by translocating in the 3'-5' direction.</text>
        <dbReference type="EC" id="5.6.2.4"/>
    </reaction>
</comment>
<dbReference type="NCBIfam" id="NF004067">
    <property type="entry name" value="PRK05580.1-4"/>
    <property type="match status" value="1"/>
</dbReference>
<dbReference type="GO" id="GO:0005524">
    <property type="term" value="F:ATP binding"/>
    <property type="evidence" value="ECO:0007669"/>
    <property type="project" value="UniProtKB-UniRule"/>
</dbReference>